<evidence type="ECO:0000313" key="12">
    <source>
        <dbReference type="Proteomes" id="UP000036780"/>
    </source>
</evidence>
<accession>A0A0L0QMK4</accession>
<dbReference type="AlphaFoldDB" id="A0A0L0QMK4"/>
<evidence type="ECO:0000256" key="6">
    <source>
        <dbReference type="ARBA" id="ARBA00022670"/>
    </source>
</evidence>
<dbReference type="EC" id="3.4.19.3" evidence="9"/>
<keyword evidence="6" id="KW-0645">Protease</keyword>
<proteinExistence type="inferred from homology"/>
<keyword evidence="8" id="KW-0788">Thiol protease</keyword>
<keyword evidence="7" id="KW-0378">Hydrolase</keyword>
<dbReference type="RefSeq" id="WP_050352292.1">
    <property type="nucleotide sequence ID" value="NZ_CP073011.1"/>
</dbReference>
<evidence type="ECO:0000256" key="4">
    <source>
        <dbReference type="ARBA" id="ARBA00006641"/>
    </source>
</evidence>
<evidence type="ECO:0000256" key="3">
    <source>
        <dbReference type="ARBA" id="ARBA00004496"/>
    </source>
</evidence>
<reference evidence="12" key="1">
    <citation type="submission" date="2015-07" db="EMBL/GenBank/DDBJ databases">
        <title>Fjat-10053 dsm26.</title>
        <authorList>
            <person name="Liu B."/>
            <person name="Wang J."/>
            <person name="Zhu Y."/>
            <person name="Liu G."/>
            <person name="Chen Q."/>
            <person name="Chen Z."/>
            <person name="Lan J."/>
            <person name="Che J."/>
            <person name="Ge C."/>
            <person name="Shi H."/>
            <person name="Pan Z."/>
            <person name="Liu X."/>
        </authorList>
    </citation>
    <scope>NUCLEOTIDE SEQUENCE [LARGE SCALE GENOMIC DNA]</scope>
    <source>
        <strain evidence="12">DSM 26</strain>
    </source>
</reference>
<dbReference type="SUPFAM" id="SSF53182">
    <property type="entry name" value="Pyrrolidone carboxyl peptidase (pyroglutamate aminopeptidase)"/>
    <property type="match status" value="1"/>
</dbReference>
<dbReference type="PIRSF" id="PIRSF015592">
    <property type="entry name" value="Prld-crbxl_pptds"/>
    <property type="match status" value="1"/>
</dbReference>
<comment type="similarity">
    <text evidence="4">Belongs to the peptidase C15 family.</text>
</comment>
<dbReference type="EMBL" id="LGTO01000007">
    <property type="protein sequence ID" value="KNE19739.1"/>
    <property type="molecule type" value="Genomic_DNA"/>
</dbReference>
<dbReference type="InterPro" id="IPR016125">
    <property type="entry name" value="Peptidase_C15-like"/>
</dbReference>
<evidence type="ECO:0000256" key="5">
    <source>
        <dbReference type="ARBA" id="ARBA00022490"/>
    </source>
</evidence>
<dbReference type="Pfam" id="PF01470">
    <property type="entry name" value="Peptidase_C15"/>
    <property type="match status" value="1"/>
</dbReference>
<gene>
    <name evidence="11" type="ORF">AFK71_14995</name>
</gene>
<dbReference type="Gene3D" id="3.40.630.20">
    <property type="entry name" value="Peptidase C15, pyroglutamyl peptidase I-like"/>
    <property type="match status" value="1"/>
</dbReference>
<evidence type="ECO:0000256" key="1">
    <source>
        <dbReference type="ARBA" id="ARBA00001770"/>
    </source>
</evidence>
<dbReference type="InterPro" id="IPR033693">
    <property type="entry name" value="PGPEP1_Glu_AS"/>
</dbReference>
<comment type="function">
    <text evidence="2">Removes 5-oxoproline from various penultimate amino acid residues except L-proline.</text>
</comment>
<evidence type="ECO:0000256" key="7">
    <source>
        <dbReference type="ARBA" id="ARBA00022801"/>
    </source>
</evidence>
<protein>
    <recommendedName>
        <fullName evidence="9">Pyroglutamyl-peptidase I</fullName>
        <ecNumber evidence="9">3.4.19.3</ecNumber>
    </recommendedName>
</protein>
<dbReference type="InterPro" id="IPR036440">
    <property type="entry name" value="Peptidase_C15-like_sf"/>
</dbReference>
<dbReference type="CDD" id="cd00501">
    <property type="entry name" value="Peptidase_C15"/>
    <property type="match status" value="1"/>
</dbReference>
<dbReference type="GO" id="GO:0006508">
    <property type="term" value="P:proteolysis"/>
    <property type="evidence" value="ECO:0007669"/>
    <property type="project" value="UniProtKB-KW"/>
</dbReference>
<keyword evidence="5" id="KW-0963">Cytoplasm</keyword>
<keyword evidence="12" id="KW-1185">Reference proteome</keyword>
<dbReference type="GeneID" id="66871196"/>
<dbReference type="GO" id="GO:0005829">
    <property type="term" value="C:cytosol"/>
    <property type="evidence" value="ECO:0007669"/>
    <property type="project" value="InterPro"/>
</dbReference>
<name>A0A0L0QMK4_VIRPA</name>
<dbReference type="NCBIfam" id="NF009676">
    <property type="entry name" value="PRK13197.1"/>
    <property type="match status" value="1"/>
</dbReference>
<evidence type="ECO:0000256" key="8">
    <source>
        <dbReference type="ARBA" id="ARBA00022807"/>
    </source>
</evidence>
<evidence type="ECO:0000256" key="10">
    <source>
        <dbReference type="PROSITE-ProRule" id="PRU10077"/>
    </source>
</evidence>
<dbReference type="PANTHER" id="PTHR23402:SF1">
    <property type="entry name" value="PYROGLUTAMYL-PEPTIDASE I"/>
    <property type="match status" value="1"/>
</dbReference>
<dbReference type="PRINTS" id="PR00706">
    <property type="entry name" value="PYROGLUPTASE"/>
</dbReference>
<dbReference type="PROSITE" id="PS01334">
    <property type="entry name" value="PYRASE_CYS"/>
    <property type="match status" value="1"/>
</dbReference>
<dbReference type="OrthoDB" id="9779738at2"/>
<dbReference type="InterPro" id="IPR033694">
    <property type="entry name" value="PGPEP1_Cys_AS"/>
</dbReference>
<dbReference type="InterPro" id="IPR000816">
    <property type="entry name" value="Peptidase_C15"/>
</dbReference>
<evidence type="ECO:0000313" key="11">
    <source>
        <dbReference type="EMBL" id="KNE19739.1"/>
    </source>
</evidence>
<dbReference type="PATRIC" id="fig|1473.5.peg.1654"/>
<dbReference type="PROSITE" id="PS01333">
    <property type="entry name" value="PYRASE_GLU"/>
    <property type="match status" value="1"/>
</dbReference>
<comment type="catalytic activity">
    <reaction evidence="1 9">
        <text>Release of an N-terminal pyroglutamyl group from a polypeptide, the second amino acid generally not being Pro.</text>
        <dbReference type="EC" id="3.4.19.3"/>
    </reaction>
</comment>
<comment type="caution">
    <text evidence="11">The sequence shown here is derived from an EMBL/GenBank/DDBJ whole genome shotgun (WGS) entry which is preliminary data.</text>
</comment>
<dbReference type="PANTHER" id="PTHR23402">
    <property type="entry name" value="PROTEASE FAMILY C15 PYROGLUTAMYL-PEPTIDASE I-RELATED"/>
    <property type="match status" value="1"/>
</dbReference>
<dbReference type="GO" id="GO:0016920">
    <property type="term" value="F:pyroglutamyl-peptidase activity"/>
    <property type="evidence" value="ECO:0007669"/>
    <property type="project" value="UniProtKB-EC"/>
</dbReference>
<sequence length="198" mass="21603">MKKVLLTGFSAFLDNPINPTEEIAEKLDGEKIRDHEVVGRKLPVAFMQAGKQLISYIEEIEPDAIISLGLAAGRTAITPERIAINCNDGPKDNSGYQPNGEVIVDDGADGYFSTLPLQEIIATLHAEKLPAKVSNTAGTYVCNNVMYHALHFVKKQNLPTPAGFIHLPASHELALKKELPSWSQFDLMNAVKIIIASL</sequence>
<comment type="subcellular location">
    <subcellularLocation>
        <location evidence="3">Cytoplasm</location>
    </subcellularLocation>
</comment>
<feature type="active site" evidence="10">
    <location>
        <position position="142"/>
    </location>
</feature>
<feature type="active site" evidence="9">
    <location>
        <position position="80"/>
    </location>
</feature>
<evidence type="ECO:0000256" key="9">
    <source>
        <dbReference type="PROSITE-ProRule" id="PRU10076"/>
    </source>
</evidence>
<organism evidence="11 12">
    <name type="scientific">Virgibacillus pantothenticus</name>
    <dbReference type="NCBI Taxonomy" id="1473"/>
    <lineage>
        <taxon>Bacteria</taxon>
        <taxon>Bacillati</taxon>
        <taxon>Bacillota</taxon>
        <taxon>Bacilli</taxon>
        <taxon>Bacillales</taxon>
        <taxon>Bacillaceae</taxon>
        <taxon>Virgibacillus</taxon>
    </lineage>
</organism>
<evidence type="ECO:0000256" key="2">
    <source>
        <dbReference type="ARBA" id="ARBA00002280"/>
    </source>
</evidence>
<dbReference type="Proteomes" id="UP000036780">
    <property type="component" value="Unassembled WGS sequence"/>
</dbReference>